<accession>A0A2K0SX41</accession>
<dbReference type="OrthoDB" id="10554760at2759"/>
<comment type="caution">
    <text evidence="2">The sequence shown here is derived from an EMBL/GenBank/DDBJ whole genome shotgun (WGS) entry which is preliminary data.</text>
</comment>
<organism evidence="2 3">
    <name type="scientific">Trichoderma gamsii</name>
    <dbReference type="NCBI Taxonomy" id="398673"/>
    <lineage>
        <taxon>Eukaryota</taxon>
        <taxon>Fungi</taxon>
        <taxon>Dikarya</taxon>
        <taxon>Ascomycota</taxon>
        <taxon>Pezizomycotina</taxon>
        <taxon>Sordariomycetes</taxon>
        <taxon>Hypocreomycetidae</taxon>
        <taxon>Hypocreales</taxon>
        <taxon>Hypocreaceae</taxon>
        <taxon>Trichoderma</taxon>
    </lineage>
</organism>
<reference evidence="2 3" key="1">
    <citation type="submission" date="2017-02" db="EMBL/GenBank/DDBJ databases">
        <title>Genomes of Trichoderma spp. with biocontrol activity.</title>
        <authorList>
            <person name="Gardiner D."/>
            <person name="Kazan K."/>
            <person name="Vos C."/>
            <person name="Harvey P."/>
        </authorList>
    </citation>
    <scope>NUCLEOTIDE SEQUENCE [LARGE SCALE GENOMIC DNA]</scope>
    <source>
        <strain evidence="2 3">A5MH</strain>
    </source>
</reference>
<dbReference type="Proteomes" id="UP000236546">
    <property type="component" value="Unassembled WGS sequence"/>
</dbReference>
<proteinExistence type="predicted"/>
<name>A0A2K0SX41_9HYPO</name>
<gene>
    <name evidence="2" type="ORF">TGAMA5MH_10335</name>
</gene>
<feature type="region of interest" description="Disordered" evidence="1">
    <location>
        <begin position="1"/>
        <end position="29"/>
    </location>
</feature>
<dbReference type="EMBL" id="MTYH01000127">
    <property type="protein sequence ID" value="PNP37850.1"/>
    <property type="molecule type" value="Genomic_DNA"/>
</dbReference>
<evidence type="ECO:0000313" key="2">
    <source>
        <dbReference type="EMBL" id="PNP37850.1"/>
    </source>
</evidence>
<evidence type="ECO:0000313" key="3">
    <source>
        <dbReference type="Proteomes" id="UP000236546"/>
    </source>
</evidence>
<protein>
    <submittedName>
        <fullName evidence="2">Uncharacterized protein</fullName>
    </submittedName>
</protein>
<evidence type="ECO:0000256" key="1">
    <source>
        <dbReference type="SAM" id="MobiDB-lite"/>
    </source>
</evidence>
<dbReference type="AlphaFoldDB" id="A0A2K0SX41"/>
<sequence length="93" mass="10190">MFGRPPSRLSQQQPLALPGDEVKDPRLGASPALSTEDVLIYAALYAVFDPREGVEVEIEEALAITISNEWWQKISDEALAVATVRASSPKPKR</sequence>